<dbReference type="RefSeq" id="WP_380860338.1">
    <property type="nucleotide sequence ID" value="NZ_JBHRXV010000007.1"/>
</dbReference>
<name>A0ABV7X9N9_9SPHN</name>
<evidence type="ECO:0000313" key="2">
    <source>
        <dbReference type="EMBL" id="MFC3712782.1"/>
    </source>
</evidence>
<evidence type="ECO:0000256" key="1">
    <source>
        <dbReference type="SAM" id="Phobius"/>
    </source>
</evidence>
<gene>
    <name evidence="2" type="ORF">ACFOMD_09390</name>
</gene>
<evidence type="ECO:0000313" key="3">
    <source>
        <dbReference type="Proteomes" id="UP001595615"/>
    </source>
</evidence>
<dbReference type="Proteomes" id="UP001595615">
    <property type="component" value="Unassembled WGS sequence"/>
</dbReference>
<organism evidence="2 3">
    <name type="scientific">Sphingoaurantiacus capsulatus</name>
    <dbReference type="NCBI Taxonomy" id="1771310"/>
    <lineage>
        <taxon>Bacteria</taxon>
        <taxon>Pseudomonadati</taxon>
        <taxon>Pseudomonadota</taxon>
        <taxon>Alphaproteobacteria</taxon>
        <taxon>Sphingomonadales</taxon>
        <taxon>Sphingosinicellaceae</taxon>
        <taxon>Sphingoaurantiacus</taxon>
    </lineage>
</organism>
<keyword evidence="3" id="KW-1185">Reference proteome</keyword>
<dbReference type="EMBL" id="JBHRXV010000007">
    <property type="protein sequence ID" value="MFC3712782.1"/>
    <property type="molecule type" value="Genomic_DNA"/>
</dbReference>
<evidence type="ECO:0008006" key="4">
    <source>
        <dbReference type="Google" id="ProtNLM"/>
    </source>
</evidence>
<sequence length="93" mass="10611">MTAYRPRFLRSPTLRIAQLVAGGLLMILGPLIGGPVPGPWGVIAFAAGLTLVLRSSAWAKRRYVMFKRRHPRWGHWSDVALRRRPWRLSPDPR</sequence>
<protein>
    <recommendedName>
        <fullName evidence="4">Transmembrane protein (PGPGW)</fullName>
    </recommendedName>
</protein>
<accession>A0ABV7X9N9</accession>
<proteinExistence type="predicted"/>
<keyword evidence="1" id="KW-0812">Transmembrane</keyword>
<feature type="transmembrane region" description="Helical" evidence="1">
    <location>
        <begin position="38"/>
        <end position="59"/>
    </location>
</feature>
<reference evidence="3" key="1">
    <citation type="journal article" date="2019" name="Int. J. Syst. Evol. Microbiol.">
        <title>The Global Catalogue of Microorganisms (GCM) 10K type strain sequencing project: providing services to taxonomists for standard genome sequencing and annotation.</title>
        <authorList>
            <consortium name="The Broad Institute Genomics Platform"/>
            <consortium name="The Broad Institute Genome Sequencing Center for Infectious Disease"/>
            <person name="Wu L."/>
            <person name="Ma J."/>
        </authorList>
    </citation>
    <scope>NUCLEOTIDE SEQUENCE [LARGE SCALE GENOMIC DNA]</scope>
    <source>
        <strain evidence="3">KCTC 42644</strain>
    </source>
</reference>
<keyword evidence="1" id="KW-1133">Transmembrane helix</keyword>
<comment type="caution">
    <text evidence="2">The sequence shown here is derived from an EMBL/GenBank/DDBJ whole genome shotgun (WGS) entry which is preliminary data.</text>
</comment>
<keyword evidence="1" id="KW-0472">Membrane</keyword>
<feature type="transmembrane region" description="Helical" evidence="1">
    <location>
        <begin position="12"/>
        <end position="32"/>
    </location>
</feature>